<dbReference type="InterPro" id="IPR003770">
    <property type="entry name" value="MLTG-like"/>
</dbReference>
<evidence type="ECO:0000256" key="3">
    <source>
        <dbReference type="ARBA" id="ARBA00022989"/>
    </source>
</evidence>
<evidence type="ECO:0000256" key="6">
    <source>
        <dbReference type="ARBA" id="ARBA00023316"/>
    </source>
</evidence>
<evidence type="ECO:0000256" key="5">
    <source>
        <dbReference type="ARBA" id="ARBA00023239"/>
    </source>
</evidence>
<accession>A0A9D2MI95</accession>
<feature type="region of interest" description="Disordered" evidence="8">
    <location>
        <begin position="34"/>
        <end position="58"/>
    </location>
</feature>
<dbReference type="PANTHER" id="PTHR30518:SF2">
    <property type="entry name" value="ENDOLYTIC MUREIN TRANSGLYCOSYLASE"/>
    <property type="match status" value="1"/>
</dbReference>
<dbReference type="Pfam" id="PF02618">
    <property type="entry name" value="YceG"/>
    <property type="match status" value="1"/>
</dbReference>
<keyword evidence="3 7" id="KW-1133">Transmembrane helix</keyword>
<evidence type="ECO:0000256" key="1">
    <source>
        <dbReference type="ARBA" id="ARBA00022475"/>
    </source>
</evidence>
<sequence length="421" mass="46669">MADDFKLDETGINLSETDTRDEEKDVYFTNQDYSGIKTSKKPSKAASGKRSKKGKGKKGSVASTYWFFIIVIVVSMIISVYAIFCINDIFGMTKSKSSVTVNYAQDIESPSDAIDLLADYDLITCKNFCKFYIKLASVVVGDYDVTGPFKAGVYYLNGQMGLEGMLINMMGEADTTETVRIMFPEGSTVPEIVDLLVENEVCDRASLLSVIESTDFTYSLVSDLQSKETAPYRLEGYLFPDTYDFYIGQSASSVIETFLNHGEEVITEELRTKAQQMGYSMHDVITIASIVQAEAGSEDQMKTIASVIENRLADTTNYPSLGCQSTTDYINNKVAPALSSTSAHTADYYLQYYNTNSDSTVVGLPEGPICNPGLAAIEAVLNPADTDDYFFFHDMDGNLYTAETYSEFRTLIQRYAPYLSY</sequence>
<keyword evidence="5 7" id="KW-0456">Lyase</keyword>
<evidence type="ECO:0000256" key="2">
    <source>
        <dbReference type="ARBA" id="ARBA00022692"/>
    </source>
</evidence>
<protein>
    <recommendedName>
        <fullName evidence="7">Endolytic murein transglycosylase</fullName>
        <ecNumber evidence="7">4.2.2.29</ecNumber>
    </recommendedName>
    <alternativeName>
        <fullName evidence="7">Peptidoglycan lytic transglycosylase</fullName>
    </alternativeName>
    <alternativeName>
        <fullName evidence="7">Peptidoglycan polymerization terminase</fullName>
    </alternativeName>
</protein>
<proteinExistence type="inferred from homology"/>
<dbReference type="GO" id="GO:0071555">
    <property type="term" value="P:cell wall organization"/>
    <property type="evidence" value="ECO:0007669"/>
    <property type="project" value="UniProtKB-KW"/>
</dbReference>
<comment type="similarity">
    <text evidence="7">Belongs to the transglycosylase MltG family.</text>
</comment>
<dbReference type="GO" id="GO:0009252">
    <property type="term" value="P:peptidoglycan biosynthetic process"/>
    <property type="evidence" value="ECO:0007669"/>
    <property type="project" value="UniProtKB-UniRule"/>
</dbReference>
<comment type="subcellular location">
    <subcellularLocation>
        <location evidence="7">Cell membrane</location>
        <topology evidence="7">Single-pass membrane protein</topology>
    </subcellularLocation>
</comment>
<evidence type="ECO:0000256" key="4">
    <source>
        <dbReference type="ARBA" id="ARBA00023136"/>
    </source>
</evidence>
<evidence type="ECO:0000313" key="10">
    <source>
        <dbReference type="Proteomes" id="UP000823877"/>
    </source>
</evidence>
<keyword evidence="4 7" id="KW-0472">Membrane</keyword>
<keyword evidence="2 7" id="KW-0812">Transmembrane</keyword>
<dbReference type="GO" id="GO:0008932">
    <property type="term" value="F:lytic endotransglycosylase activity"/>
    <property type="evidence" value="ECO:0007669"/>
    <property type="project" value="UniProtKB-UniRule"/>
</dbReference>
<reference evidence="9" key="2">
    <citation type="submission" date="2021-04" db="EMBL/GenBank/DDBJ databases">
        <authorList>
            <person name="Gilroy R."/>
        </authorList>
    </citation>
    <scope>NUCLEOTIDE SEQUENCE</scope>
    <source>
        <strain evidence="9">CHK188-16595</strain>
    </source>
</reference>
<dbReference type="Proteomes" id="UP000823877">
    <property type="component" value="Unassembled WGS sequence"/>
</dbReference>
<dbReference type="NCBIfam" id="TIGR00247">
    <property type="entry name" value="endolytic transglycosylase MltG"/>
    <property type="match status" value="1"/>
</dbReference>
<feature type="transmembrane region" description="Helical" evidence="7">
    <location>
        <begin position="65"/>
        <end position="86"/>
    </location>
</feature>
<reference evidence="9" key="1">
    <citation type="journal article" date="2021" name="PeerJ">
        <title>Extensive microbial diversity within the chicken gut microbiome revealed by metagenomics and culture.</title>
        <authorList>
            <person name="Gilroy R."/>
            <person name="Ravi A."/>
            <person name="Getino M."/>
            <person name="Pursley I."/>
            <person name="Horton D.L."/>
            <person name="Alikhan N.F."/>
            <person name="Baker D."/>
            <person name="Gharbi K."/>
            <person name="Hall N."/>
            <person name="Watson M."/>
            <person name="Adriaenssens E.M."/>
            <person name="Foster-Nyarko E."/>
            <person name="Jarju S."/>
            <person name="Secka A."/>
            <person name="Antonio M."/>
            <person name="Oren A."/>
            <person name="Chaudhuri R.R."/>
            <person name="La Ragione R."/>
            <person name="Hildebrand F."/>
            <person name="Pallen M.J."/>
        </authorList>
    </citation>
    <scope>NUCLEOTIDE SEQUENCE</scope>
    <source>
        <strain evidence="9">CHK188-16595</strain>
    </source>
</reference>
<dbReference type="AlphaFoldDB" id="A0A9D2MI95"/>
<dbReference type="GO" id="GO:0005886">
    <property type="term" value="C:plasma membrane"/>
    <property type="evidence" value="ECO:0007669"/>
    <property type="project" value="UniProtKB-SubCell"/>
</dbReference>
<evidence type="ECO:0000256" key="7">
    <source>
        <dbReference type="HAMAP-Rule" id="MF_02065"/>
    </source>
</evidence>
<dbReference type="HAMAP" id="MF_02065">
    <property type="entry name" value="MltG"/>
    <property type="match status" value="1"/>
</dbReference>
<keyword evidence="6 7" id="KW-0961">Cell wall biogenesis/degradation</keyword>
<name>A0A9D2MI95_9FIRM</name>
<comment type="caution">
    <text evidence="9">The sequence shown here is derived from an EMBL/GenBank/DDBJ whole genome shotgun (WGS) entry which is preliminary data.</text>
</comment>
<comment type="function">
    <text evidence="7">Functions as a peptidoglycan terminase that cleaves nascent peptidoglycan strands endolytically to terminate their elongation.</text>
</comment>
<feature type="compositionally biased region" description="Basic residues" evidence="8">
    <location>
        <begin position="38"/>
        <end position="58"/>
    </location>
</feature>
<gene>
    <name evidence="7 9" type="primary">mltG</name>
    <name evidence="9" type="ORF">IAA37_06415</name>
</gene>
<organism evidence="9 10">
    <name type="scientific">Candidatus Eubacterium faecale</name>
    <dbReference type="NCBI Taxonomy" id="2838568"/>
    <lineage>
        <taxon>Bacteria</taxon>
        <taxon>Bacillati</taxon>
        <taxon>Bacillota</taxon>
        <taxon>Clostridia</taxon>
        <taxon>Eubacteriales</taxon>
        <taxon>Eubacteriaceae</taxon>
        <taxon>Eubacterium</taxon>
    </lineage>
</organism>
<keyword evidence="1 7" id="KW-1003">Cell membrane</keyword>
<feature type="site" description="Important for catalytic activity" evidence="7">
    <location>
        <position position="294"/>
    </location>
</feature>
<dbReference type="PANTHER" id="PTHR30518">
    <property type="entry name" value="ENDOLYTIC MUREIN TRANSGLYCOSYLASE"/>
    <property type="match status" value="1"/>
</dbReference>
<dbReference type="EC" id="4.2.2.29" evidence="7"/>
<comment type="catalytic activity">
    <reaction evidence="7">
        <text>a peptidoglycan chain = a peptidoglycan chain with N-acetyl-1,6-anhydromuramyl-[peptide] at the reducing end + a peptidoglycan chain with N-acetylglucosamine at the non-reducing end.</text>
        <dbReference type="EC" id="4.2.2.29"/>
    </reaction>
</comment>
<dbReference type="EMBL" id="DWXN01000012">
    <property type="protein sequence ID" value="HJB75291.1"/>
    <property type="molecule type" value="Genomic_DNA"/>
</dbReference>
<evidence type="ECO:0000313" key="9">
    <source>
        <dbReference type="EMBL" id="HJB75291.1"/>
    </source>
</evidence>
<evidence type="ECO:0000256" key="8">
    <source>
        <dbReference type="SAM" id="MobiDB-lite"/>
    </source>
</evidence>